<dbReference type="GO" id="GO:0008270">
    <property type="term" value="F:zinc ion binding"/>
    <property type="evidence" value="ECO:0007669"/>
    <property type="project" value="UniProtKB-UniRule"/>
</dbReference>
<keyword evidence="5 6" id="KW-0456">Lyase</keyword>
<evidence type="ECO:0000256" key="5">
    <source>
        <dbReference type="ARBA" id="ARBA00023239"/>
    </source>
</evidence>
<evidence type="ECO:0000256" key="2">
    <source>
        <dbReference type="ARBA" id="ARBA00022723"/>
    </source>
</evidence>
<dbReference type="GO" id="GO:0046570">
    <property type="term" value="F:methylthioribulose 1-phosphate dehydratase activity"/>
    <property type="evidence" value="ECO:0007669"/>
    <property type="project" value="UniProtKB-UniRule"/>
</dbReference>
<dbReference type="SUPFAM" id="SSF53639">
    <property type="entry name" value="AraD/HMP-PK domain-like"/>
    <property type="match status" value="1"/>
</dbReference>
<organism evidence="8">
    <name type="scientific">Brevibacillus laterosporus</name>
    <name type="common">Bacillus laterosporus</name>
    <dbReference type="NCBI Taxonomy" id="1465"/>
    <lineage>
        <taxon>Bacteria</taxon>
        <taxon>Bacillati</taxon>
        <taxon>Bacillota</taxon>
        <taxon>Bacilli</taxon>
        <taxon>Bacillales</taxon>
        <taxon>Paenibacillaceae</taxon>
        <taxon>Brevibacillus</taxon>
    </lineage>
</organism>
<evidence type="ECO:0000256" key="4">
    <source>
        <dbReference type="ARBA" id="ARBA00023167"/>
    </source>
</evidence>
<dbReference type="HAMAP" id="MF_01677">
    <property type="entry name" value="Salvage_MtnB"/>
    <property type="match status" value="1"/>
</dbReference>
<dbReference type="RefSeq" id="WP_031411593.1">
    <property type="nucleotide sequence ID" value="NZ_CP011074.1"/>
</dbReference>
<dbReference type="GO" id="GO:0019509">
    <property type="term" value="P:L-methionine salvage from methylthioadenosine"/>
    <property type="evidence" value="ECO:0007669"/>
    <property type="project" value="UniProtKB-UniRule"/>
</dbReference>
<gene>
    <name evidence="6" type="primary">mtnB</name>
    <name evidence="8" type="ORF">EX87_03890</name>
</gene>
<accession>A0A0F7EFE5</accession>
<feature type="domain" description="Class II aldolase/adducin N-terminal" evidence="7">
    <location>
        <begin position="13"/>
        <end position="202"/>
    </location>
</feature>
<reference evidence="8" key="1">
    <citation type="submission" date="2015-03" db="EMBL/GenBank/DDBJ databases">
        <title>MIGS Cultured Bacterial/Archaeal sample from Brevibacillus laterosporus.</title>
        <authorList>
            <person name="Zeng D."/>
            <person name="Zhu L."/>
            <person name="Dong G."/>
            <person name="Ye W."/>
            <person name="Ren D."/>
            <person name="Wu L."/>
            <person name="Xu J."/>
            <person name="Li G."/>
            <person name="Guo L."/>
        </authorList>
    </citation>
    <scope>NUCLEOTIDE SEQUENCE</scope>
    <source>
        <strain evidence="8">B9</strain>
    </source>
</reference>
<evidence type="ECO:0000256" key="6">
    <source>
        <dbReference type="HAMAP-Rule" id="MF_01677"/>
    </source>
</evidence>
<dbReference type="InterPro" id="IPR017714">
    <property type="entry name" value="MethylthioRu-1-P_deHdtase_MtnB"/>
</dbReference>
<dbReference type="InterPro" id="IPR001303">
    <property type="entry name" value="Aldolase_II/adducin_N"/>
</dbReference>
<comment type="similarity">
    <text evidence="6">Belongs to the aldolase class II family. MtnB subfamily.</text>
</comment>
<evidence type="ECO:0000256" key="1">
    <source>
        <dbReference type="ARBA" id="ARBA00022605"/>
    </source>
</evidence>
<keyword evidence="2 6" id="KW-0479">Metal-binding</keyword>
<dbReference type="NCBIfam" id="NF005244">
    <property type="entry name" value="PRK06754.1"/>
    <property type="match status" value="1"/>
</dbReference>
<dbReference type="AlphaFoldDB" id="A0A0F7EFE5"/>
<dbReference type="Gene3D" id="3.40.225.10">
    <property type="entry name" value="Class II aldolase/adducin N-terminal domain"/>
    <property type="match status" value="1"/>
</dbReference>
<dbReference type="EC" id="4.2.1.109" evidence="6"/>
<dbReference type="InterPro" id="IPR036409">
    <property type="entry name" value="Aldolase_II/adducin_N_sf"/>
</dbReference>
<dbReference type="PANTHER" id="PTHR10640:SF7">
    <property type="entry name" value="METHYLTHIORIBULOSE-1-PHOSPHATE DEHYDRATASE"/>
    <property type="match status" value="1"/>
</dbReference>
<evidence type="ECO:0000256" key="3">
    <source>
        <dbReference type="ARBA" id="ARBA00022833"/>
    </source>
</evidence>
<dbReference type="PANTHER" id="PTHR10640">
    <property type="entry name" value="METHYLTHIORIBULOSE-1-PHOSPHATE DEHYDRATASE"/>
    <property type="match status" value="1"/>
</dbReference>
<keyword evidence="1 6" id="KW-0028">Amino-acid biosynthesis</keyword>
<dbReference type="NCBIfam" id="TIGR03328">
    <property type="entry name" value="salvage_mtnB"/>
    <property type="match status" value="1"/>
</dbReference>
<keyword evidence="3 6" id="KW-0862">Zinc</keyword>
<comment type="function">
    <text evidence="6">Catalyzes the dehydration of methylthioribulose-1-phosphate (MTRu-1-P) into 2,3-diketo-5-methylthiopentyl-1-phosphate (DK-MTP-1-P).</text>
</comment>
<sequence length="219" mass="24166">MTTTLEQRTAAFKKLDEIKLTFARRDWFPGTSGNLSIKISDVPLQFAVTASGKDKTKLSPEDYLIVDGDCNSVEPTNLKPSAETLVHAVVYQSIPDAGACFHVHTIANNVISEVYAQKQSFTIHGQELIKGLGIWEENALLNVPIVENYADIPTLAAAIKEAIKPDVPGVLIRNHGIYAWGRNDFEAKRHIEAFEFLFEYQLRLLQVGNLSAKASGIAI</sequence>
<protein>
    <recommendedName>
        <fullName evidence="6">Methylthioribulose-1-phosphate dehydratase</fullName>
        <shortName evidence="6">MTRu-1-P dehydratase</shortName>
        <ecNumber evidence="6">4.2.1.109</ecNumber>
    </recommendedName>
</protein>
<evidence type="ECO:0000259" key="7">
    <source>
        <dbReference type="SMART" id="SM01007"/>
    </source>
</evidence>
<keyword evidence="4 6" id="KW-0486">Methionine biosynthesis</keyword>
<name>A0A0F7EFE5_BRELA</name>
<dbReference type="UniPathway" id="UPA00904">
    <property type="reaction ID" value="UER00875"/>
</dbReference>
<feature type="binding site" evidence="6">
    <location>
        <position position="104"/>
    </location>
    <ligand>
        <name>Zn(2+)</name>
        <dbReference type="ChEBI" id="CHEBI:29105"/>
    </ligand>
</feature>
<dbReference type="Pfam" id="PF00596">
    <property type="entry name" value="Aldolase_II"/>
    <property type="match status" value="1"/>
</dbReference>
<evidence type="ECO:0000313" key="8">
    <source>
        <dbReference type="EMBL" id="AKF92898.1"/>
    </source>
</evidence>
<feature type="binding site" evidence="6">
    <location>
        <position position="102"/>
    </location>
    <ligand>
        <name>Zn(2+)</name>
        <dbReference type="ChEBI" id="CHEBI:29105"/>
    </ligand>
</feature>
<dbReference type="GO" id="GO:0005737">
    <property type="term" value="C:cytoplasm"/>
    <property type="evidence" value="ECO:0007669"/>
    <property type="project" value="UniProtKB-UniRule"/>
</dbReference>
<comment type="pathway">
    <text evidence="6">Amino-acid biosynthesis; L-methionine biosynthesis via salvage pathway; L-methionine from S-methyl-5-thio-alpha-D-ribose 1-phosphate: step 2/6.</text>
</comment>
<proteinExistence type="inferred from homology"/>
<comment type="catalytic activity">
    <reaction evidence="6">
        <text>5-(methylsulfanyl)-D-ribulose 1-phosphate = 5-methylsulfanyl-2,3-dioxopentyl phosphate + H2O</text>
        <dbReference type="Rhea" id="RHEA:15549"/>
        <dbReference type="ChEBI" id="CHEBI:15377"/>
        <dbReference type="ChEBI" id="CHEBI:58548"/>
        <dbReference type="ChEBI" id="CHEBI:58828"/>
        <dbReference type="EC" id="4.2.1.109"/>
    </reaction>
</comment>
<comment type="cofactor">
    <cofactor evidence="6">
        <name>Zn(2+)</name>
        <dbReference type="ChEBI" id="CHEBI:29105"/>
    </cofactor>
    <text evidence="6">Binds 1 zinc ion per subunit.</text>
</comment>
<dbReference type="EMBL" id="CP011074">
    <property type="protein sequence ID" value="AKF92898.1"/>
    <property type="molecule type" value="Genomic_DNA"/>
</dbReference>
<dbReference type="SMART" id="SM01007">
    <property type="entry name" value="Aldolase_II"/>
    <property type="match status" value="1"/>
</dbReference>